<dbReference type="AlphaFoldDB" id="A0A172ZJ22"/>
<accession>A0A172ZJ22</accession>
<evidence type="ECO:0000313" key="1">
    <source>
        <dbReference type="EMBL" id="ANF97646.1"/>
    </source>
</evidence>
<keyword evidence="2" id="KW-1185">Reference proteome</keyword>
<dbReference type="Proteomes" id="UP000078148">
    <property type="component" value="Chromosome"/>
</dbReference>
<name>A0A172ZJ22_9BACL</name>
<reference evidence="1 2" key="2">
    <citation type="journal article" date="2016" name="Int. J. Syst. Evol. Microbiol.">
        <title>Paenibacillus bovis sp. nov., isolated from raw yak (Bos grunniens) milk.</title>
        <authorList>
            <person name="Gao C."/>
            <person name="Han J."/>
            <person name="Liu Z."/>
            <person name="Xu X."/>
            <person name="Hang F."/>
            <person name="Wu Z."/>
        </authorList>
    </citation>
    <scope>NUCLEOTIDE SEQUENCE [LARGE SCALE GENOMIC DNA]</scope>
    <source>
        <strain evidence="1 2">BD3526</strain>
    </source>
</reference>
<dbReference type="EMBL" id="CP013023">
    <property type="protein sequence ID" value="ANF97646.1"/>
    <property type="molecule type" value="Genomic_DNA"/>
</dbReference>
<dbReference type="KEGG" id="pbv:AR543_17615"/>
<protein>
    <submittedName>
        <fullName evidence="1">Uncharacterized protein</fullName>
    </submittedName>
</protein>
<organism evidence="1 2">
    <name type="scientific">Paenibacillus bovis</name>
    <dbReference type="NCBI Taxonomy" id="1616788"/>
    <lineage>
        <taxon>Bacteria</taxon>
        <taxon>Bacillati</taxon>
        <taxon>Bacillota</taxon>
        <taxon>Bacilli</taxon>
        <taxon>Bacillales</taxon>
        <taxon>Paenibacillaceae</taxon>
        <taxon>Paenibacillus</taxon>
    </lineage>
</organism>
<evidence type="ECO:0000313" key="2">
    <source>
        <dbReference type="Proteomes" id="UP000078148"/>
    </source>
</evidence>
<reference evidence="2" key="1">
    <citation type="submission" date="2015-10" db="EMBL/GenBank/DDBJ databases">
        <title>Genome of Paenibacillus bovis sp. nov.</title>
        <authorList>
            <person name="Wu Z."/>
            <person name="Gao C."/>
            <person name="Liu Z."/>
            <person name="Zheng H."/>
        </authorList>
    </citation>
    <scope>NUCLEOTIDE SEQUENCE [LARGE SCALE GENOMIC DNA]</scope>
    <source>
        <strain evidence="2">BD3526</strain>
    </source>
</reference>
<proteinExistence type="predicted"/>
<sequence>MPAASGEEGSFDRTGRDGGKNSLFHVGLMAFSSPSFRAICKYQVPHKWRVGNLIKNPLFLFDRKRGLLLTISEY</sequence>
<gene>
    <name evidence="1" type="ORF">AR543_17615</name>
</gene>